<name>A0A2G2Z8K8_CAPAN</name>
<dbReference type="EMBL" id="AYRZ02000006">
    <property type="protein sequence ID" value="PHT78304.1"/>
    <property type="molecule type" value="Genomic_DNA"/>
</dbReference>
<organism evidence="1 2">
    <name type="scientific">Capsicum annuum</name>
    <name type="common">Capsicum pepper</name>
    <dbReference type="NCBI Taxonomy" id="4072"/>
    <lineage>
        <taxon>Eukaryota</taxon>
        <taxon>Viridiplantae</taxon>
        <taxon>Streptophyta</taxon>
        <taxon>Embryophyta</taxon>
        <taxon>Tracheophyta</taxon>
        <taxon>Spermatophyta</taxon>
        <taxon>Magnoliopsida</taxon>
        <taxon>eudicotyledons</taxon>
        <taxon>Gunneridae</taxon>
        <taxon>Pentapetalae</taxon>
        <taxon>asterids</taxon>
        <taxon>lamiids</taxon>
        <taxon>Solanales</taxon>
        <taxon>Solanaceae</taxon>
        <taxon>Solanoideae</taxon>
        <taxon>Capsiceae</taxon>
        <taxon>Capsicum</taxon>
    </lineage>
</organism>
<dbReference type="Gramene" id="PHT78304">
    <property type="protein sequence ID" value="PHT78304"/>
    <property type="gene ID" value="T459_16356"/>
</dbReference>
<proteinExistence type="predicted"/>
<comment type="caution">
    <text evidence="1">The sequence shown here is derived from an EMBL/GenBank/DDBJ whole genome shotgun (WGS) entry which is preliminary data.</text>
</comment>
<dbReference type="PANTHER" id="PTHR48010">
    <property type="entry name" value="OS05G0588300 PROTEIN"/>
    <property type="match status" value="1"/>
</dbReference>
<dbReference type="Proteomes" id="UP000222542">
    <property type="component" value="Unassembled WGS sequence"/>
</dbReference>
<keyword evidence="2" id="KW-1185">Reference proteome</keyword>
<accession>A0A2G2Z8K8</accession>
<reference evidence="1 2" key="1">
    <citation type="journal article" date="2014" name="Nat. Genet.">
        <title>Genome sequence of the hot pepper provides insights into the evolution of pungency in Capsicum species.</title>
        <authorList>
            <person name="Kim S."/>
            <person name="Park M."/>
            <person name="Yeom S.I."/>
            <person name="Kim Y.M."/>
            <person name="Lee J.M."/>
            <person name="Lee H.A."/>
            <person name="Seo E."/>
            <person name="Choi J."/>
            <person name="Cheong K."/>
            <person name="Kim K.T."/>
            <person name="Jung K."/>
            <person name="Lee G.W."/>
            <person name="Oh S.K."/>
            <person name="Bae C."/>
            <person name="Kim S.B."/>
            <person name="Lee H.Y."/>
            <person name="Kim S.Y."/>
            <person name="Kim M.S."/>
            <person name="Kang B.C."/>
            <person name="Jo Y.D."/>
            <person name="Yang H.B."/>
            <person name="Jeong H.J."/>
            <person name="Kang W.H."/>
            <person name="Kwon J.K."/>
            <person name="Shin C."/>
            <person name="Lim J.Y."/>
            <person name="Park J.H."/>
            <person name="Huh J.H."/>
            <person name="Kim J.S."/>
            <person name="Kim B.D."/>
            <person name="Cohen O."/>
            <person name="Paran I."/>
            <person name="Suh M.C."/>
            <person name="Lee S.B."/>
            <person name="Kim Y.K."/>
            <person name="Shin Y."/>
            <person name="Noh S.J."/>
            <person name="Park J."/>
            <person name="Seo Y.S."/>
            <person name="Kwon S.Y."/>
            <person name="Kim H.A."/>
            <person name="Park J.M."/>
            <person name="Kim H.J."/>
            <person name="Choi S.B."/>
            <person name="Bosland P.W."/>
            <person name="Reeves G."/>
            <person name="Jo S.H."/>
            <person name="Lee B.W."/>
            <person name="Cho H.T."/>
            <person name="Choi H.S."/>
            <person name="Lee M.S."/>
            <person name="Yu Y."/>
            <person name="Do Choi Y."/>
            <person name="Park B.S."/>
            <person name="van Deynze A."/>
            <person name="Ashrafi H."/>
            <person name="Hill T."/>
            <person name="Kim W.T."/>
            <person name="Pai H.S."/>
            <person name="Ahn H.K."/>
            <person name="Yeam I."/>
            <person name="Giovannoni J.J."/>
            <person name="Rose J.K."/>
            <person name="Sorensen I."/>
            <person name="Lee S.J."/>
            <person name="Kim R.W."/>
            <person name="Choi I.Y."/>
            <person name="Choi B.S."/>
            <person name="Lim J.S."/>
            <person name="Lee Y.H."/>
            <person name="Choi D."/>
        </authorList>
    </citation>
    <scope>NUCLEOTIDE SEQUENCE [LARGE SCALE GENOMIC DNA]</scope>
    <source>
        <strain evidence="2">cv. CM334</strain>
    </source>
</reference>
<evidence type="ECO:0000313" key="2">
    <source>
        <dbReference type="Proteomes" id="UP000222542"/>
    </source>
</evidence>
<dbReference type="STRING" id="4072.A0A2G2Z8K8"/>
<dbReference type="Gene3D" id="1.10.510.10">
    <property type="entry name" value="Transferase(Phosphotransferase) domain 1"/>
    <property type="match status" value="1"/>
</dbReference>
<protein>
    <submittedName>
        <fullName evidence="1">Uncharacterized protein</fullName>
    </submittedName>
</protein>
<reference evidence="1 2" key="2">
    <citation type="journal article" date="2017" name="Genome Biol.">
        <title>New reference genome sequences of hot pepper reveal the massive evolution of plant disease-resistance genes by retroduplication.</title>
        <authorList>
            <person name="Kim S."/>
            <person name="Park J."/>
            <person name="Yeom S.I."/>
            <person name="Kim Y.M."/>
            <person name="Seo E."/>
            <person name="Kim K.T."/>
            <person name="Kim M.S."/>
            <person name="Lee J.M."/>
            <person name="Cheong K."/>
            <person name="Shin H.S."/>
            <person name="Kim S.B."/>
            <person name="Han K."/>
            <person name="Lee J."/>
            <person name="Park M."/>
            <person name="Lee H.A."/>
            <person name="Lee H.Y."/>
            <person name="Lee Y."/>
            <person name="Oh S."/>
            <person name="Lee J.H."/>
            <person name="Choi E."/>
            <person name="Choi E."/>
            <person name="Lee S.E."/>
            <person name="Jeon J."/>
            <person name="Kim H."/>
            <person name="Choi G."/>
            <person name="Song H."/>
            <person name="Lee J."/>
            <person name="Lee S.C."/>
            <person name="Kwon J.K."/>
            <person name="Lee H.Y."/>
            <person name="Koo N."/>
            <person name="Hong Y."/>
            <person name="Kim R.W."/>
            <person name="Kang W.H."/>
            <person name="Huh J.H."/>
            <person name="Kang B.C."/>
            <person name="Yang T.J."/>
            <person name="Lee Y.H."/>
            <person name="Bennetzen J.L."/>
            <person name="Choi D."/>
        </authorList>
    </citation>
    <scope>NUCLEOTIDE SEQUENCE [LARGE SCALE GENOMIC DNA]</scope>
    <source>
        <strain evidence="2">cv. CM334</strain>
    </source>
</reference>
<sequence length="185" mass="21143">MVEEKNEKLEEFGSGVQYSEKNELTFCKGCSYNFDLEDLLSASADFLVKGVTELLIELLWMRLIMIPSGADSVSLWKITLFIHGNGRNPLDWDARLKVSLGAAKGIAHIHSEGHEDVVNLPRWVRAVVREEWTAEVFDIELMKYQNIQEEMVQMLQIGLSCVTKVPDMRPSMVEVIKMIEEIKQL</sequence>
<gene>
    <name evidence="1" type="ORF">T459_16356</name>
</gene>
<dbReference type="InterPro" id="IPR050994">
    <property type="entry name" value="At_inactive_RLKs"/>
</dbReference>
<evidence type="ECO:0000313" key="1">
    <source>
        <dbReference type="EMBL" id="PHT78304.1"/>
    </source>
</evidence>
<dbReference type="PANTHER" id="PTHR48010:SF71">
    <property type="entry name" value="PROTEIN KINASE DOMAIN-CONTAINING PROTEIN"/>
    <property type="match status" value="1"/>
</dbReference>
<dbReference type="AlphaFoldDB" id="A0A2G2Z8K8"/>